<accession>A0A2P4EYG0</accession>
<proteinExistence type="predicted"/>
<dbReference type="SUPFAM" id="SSF51161">
    <property type="entry name" value="Trimeric LpxA-like enzymes"/>
    <property type="match status" value="1"/>
</dbReference>
<dbReference type="InterPro" id="IPR011004">
    <property type="entry name" value="Trimer_LpxA-like_sf"/>
</dbReference>
<comment type="caution">
    <text evidence="1">The sequence shown here is derived from an EMBL/GenBank/DDBJ whole genome shotgun (WGS) entry which is preliminary data.</text>
</comment>
<dbReference type="GO" id="GO:0016740">
    <property type="term" value="F:transferase activity"/>
    <property type="evidence" value="ECO:0007669"/>
    <property type="project" value="UniProtKB-KW"/>
</dbReference>
<dbReference type="OrthoDB" id="7058950at2"/>
<evidence type="ECO:0000313" key="2">
    <source>
        <dbReference type="Proteomes" id="UP000243451"/>
    </source>
</evidence>
<organism evidence="1 2">
    <name type="scientific">Halopseudomonas oceani</name>
    <dbReference type="NCBI Taxonomy" id="1708783"/>
    <lineage>
        <taxon>Bacteria</taxon>
        <taxon>Pseudomonadati</taxon>
        <taxon>Pseudomonadota</taxon>
        <taxon>Gammaproteobacteria</taxon>
        <taxon>Pseudomonadales</taxon>
        <taxon>Pseudomonadaceae</taxon>
        <taxon>Halopseudomonas</taxon>
    </lineage>
</organism>
<sequence length="71" mass="7577">MRQCTTISSSKPGSKGISIDDSVSIGANSGIIGDGLRIGNNVNIRAMSFVNKDIPDNSVYITHKENSIRPK</sequence>
<evidence type="ECO:0000313" key="1">
    <source>
        <dbReference type="EMBL" id="POB05252.1"/>
    </source>
</evidence>
<reference evidence="1 2" key="1">
    <citation type="submission" date="2018-01" db="EMBL/GenBank/DDBJ databases">
        <title>Draft genome of the type strain Pseudomonas oceani DSM 100277 isolated from the deep water in Okinawa trough, northwestern Pacific Ocean.</title>
        <authorList>
            <person name="Gomila M."/>
            <person name="Mulet M."/>
            <person name="Garcia-Valdes E."/>
            <person name="Lalucat J."/>
        </authorList>
    </citation>
    <scope>NUCLEOTIDE SEQUENCE [LARGE SCALE GENOMIC DNA]</scope>
    <source>
        <strain evidence="1 2">DSM 100277</strain>
    </source>
</reference>
<name>A0A2P4EYG0_9GAMM</name>
<dbReference type="Gene3D" id="2.160.10.10">
    <property type="entry name" value="Hexapeptide repeat proteins"/>
    <property type="match status" value="1"/>
</dbReference>
<gene>
    <name evidence="1" type="ORF">C1949_04815</name>
</gene>
<dbReference type="Proteomes" id="UP000243451">
    <property type="component" value="Unassembled WGS sequence"/>
</dbReference>
<protein>
    <submittedName>
        <fullName evidence="1">Serine acetyltransferase</fullName>
    </submittedName>
</protein>
<keyword evidence="2" id="KW-1185">Reference proteome</keyword>
<dbReference type="AlphaFoldDB" id="A0A2P4EYG0"/>
<dbReference type="EMBL" id="PPSK01000003">
    <property type="protein sequence ID" value="POB05252.1"/>
    <property type="molecule type" value="Genomic_DNA"/>
</dbReference>
<keyword evidence="1" id="KW-0808">Transferase</keyword>